<comment type="caution">
    <text evidence="4">The sequence shown here is derived from an EMBL/GenBank/DDBJ whole genome shotgun (WGS) entry which is preliminary data.</text>
</comment>
<feature type="transmembrane region" description="Helical" evidence="2">
    <location>
        <begin position="124"/>
        <end position="145"/>
    </location>
</feature>
<dbReference type="Proteomes" id="UP000034956">
    <property type="component" value="Unassembled WGS sequence"/>
</dbReference>
<proteinExistence type="predicted"/>
<accession>A0A0G1XBD2</accession>
<sequence length="183" mass="18642">MKFLPFVFVFAIFALSPSLISAQSYICLTGPASFLCYDSLSSCQTACDPDSSCQASNCVPGSTTQNPSGPGGATPSGPGGATPSGPGGVTPSGAGATIDLPNPLGSTSDIPSIIERIVRFLRDIAAPIVAGMVIYGAYQILFAGGDPEKFATGRRTILYAALGYAIIWIGWGVASLIRSILSG</sequence>
<feature type="region of interest" description="Disordered" evidence="1">
    <location>
        <begin position="58"/>
        <end position="103"/>
    </location>
</feature>
<keyword evidence="2" id="KW-0472">Membrane</keyword>
<feature type="compositionally biased region" description="Gly residues" evidence="1">
    <location>
        <begin position="69"/>
        <end position="90"/>
    </location>
</feature>
<keyword evidence="2" id="KW-1133">Transmembrane helix</keyword>
<evidence type="ECO:0000313" key="5">
    <source>
        <dbReference type="Proteomes" id="UP000034956"/>
    </source>
</evidence>
<feature type="chain" id="PRO_5002540751" evidence="3">
    <location>
        <begin position="23"/>
        <end position="183"/>
    </location>
</feature>
<gene>
    <name evidence="4" type="ORF">UY23_C0001G0206</name>
</gene>
<organism evidence="4 5">
    <name type="scientific">Candidatus Jorgensenbacteria bacterium GW2011_GWA1_48_11</name>
    <dbReference type="NCBI Taxonomy" id="1618660"/>
    <lineage>
        <taxon>Bacteria</taxon>
        <taxon>Candidatus Joergenseniibacteriota</taxon>
    </lineage>
</organism>
<feature type="transmembrane region" description="Helical" evidence="2">
    <location>
        <begin position="157"/>
        <end position="181"/>
    </location>
</feature>
<name>A0A0G1XBD2_9BACT</name>
<keyword evidence="3" id="KW-0732">Signal</keyword>
<feature type="signal peptide" evidence="3">
    <location>
        <begin position="1"/>
        <end position="22"/>
    </location>
</feature>
<reference evidence="4 5" key="1">
    <citation type="journal article" date="2015" name="Nature">
        <title>rRNA introns, odd ribosomes, and small enigmatic genomes across a large radiation of phyla.</title>
        <authorList>
            <person name="Brown C.T."/>
            <person name="Hug L.A."/>
            <person name="Thomas B.C."/>
            <person name="Sharon I."/>
            <person name="Castelle C.J."/>
            <person name="Singh A."/>
            <person name="Wilkins M.J."/>
            <person name="Williams K.H."/>
            <person name="Banfield J.F."/>
        </authorList>
    </citation>
    <scope>NUCLEOTIDE SEQUENCE [LARGE SCALE GENOMIC DNA]</scope>
</reference>
<evidence type="ECO:0000256" key="1">
    <source>
        <dbReference type="SAM" id="MobiDB-lite"/>
    </source>
</evidence>
<protein>
    <submittedName>
        <fullName evidence="4">GPI anchored serine-rich protein</fullName>
    </submittedName>
</protein>
<dbReference type="Pfam" id="PF18895">
    <property type="entry name" value="T4SS_pilin"/>
    <property type="match status" value="1"/>
</dbReference>
<dbReference type="InterPro" id="IPR043993">
    <property type="entry name" value="T4SS_pilin"/>
</dbReference>
<evidence type="ECO:0000313" key="4">
    <source>
        <dbReference type="EMBL" id="KKU91600.1"/>
    </source>
</evidence>
<dbReference type="AlphaFoldDB" id="A0A0G1XBD2"/>
<evidence type="ECO:0000256" key="2">
    <source>
        <dbReference type="SAM" id="Phobius"/>
    </source>
</evidence>
<keyword evidence="2" id="KW-0812">Transmembrane</keyword>
<evidence type="ECO:0000256" key="3">
    <source>
        <dbReference type="SAM" id="SignalP"/>
    </source>
</evidence>
<dbReference type="EMBL" id="LCPF01000001">
    <property type="protein sequence ID" value="KKU91600.1"/>
    <property type="molecule type" value="Genomic_DNA"/>
</dbReference>